<proteinExistence type="predicted"/>
<accession>A0A976N192</accession>
<name>A0A976N192_9VIRU</name>
<sequence length="135" mass="15749">MNDKKLSPIEEDVAEIERFLSEKNPETMISRRLEPEMDVLRRELEIDGYNMEKALLAYRTASVIQKYHALRYHHLLTGGKDKKLGNKIVALWDQIEEQKAKLELFFRPLRSDGIQVGRELLTVPLPNITSNMENK</sequence>
<reference evidence="1" key="1">
    <citation type="submission" date="2022-02" db="EMBL/GenBank/DDBJ databases">
        <title>Towards deciphering the DNA virus diversity associated with rodent species in the families Cricetidae and Heteromyidae.</title>
        <authorList>
            <person name="Lund M."/>
            <person name="Larsen B.B."/>
            <person name="Gryseels S."/>
            <person name="Kraberger S."/>
            <person name="Rowsey D.M."/>
            <person name="Steger L."/>
            <person name="Yule K.M."/>
            <person name="Upham N.S."/>
            <person name="Worobey M."/>
            <person name="Van Doorslaer K."/>
            <person name="Varsani A."/>
        </authorList>
    </citation>
    <scope>NUCLEOTIDE SEQUENCE</scope>
    <source>
        <strain evidence="1">UA08Rod_6752</strain>
    </source>
</reference>
<organism evidence="1">
    <name type="scientific">Sigmofec virus UA08Rod_6752</name>
    <dbReference type="NCBI Taxonomy" id="2929239"/>
    <lineage>
        <taxon>Viruses</taxon>
        <taxon>Monodnaviria</taxon>
        <taxon>Sangervirae</taxon>
        <taxon>Phixviricota</taxon>
        <taxon>Malgrandaviricetes</taxon>
        <taxon>Petitvirales</taxon>
        <taxon>Microviridae</taxon>
    </lineage>
</organism>
<protein>
    <submittedName>
        <fullName evidence="1">Uncharacterized protein</fullName>
    </submittedName>
</protein>
<dbReference type="EMBL" id="OM869500">
    <property type="protein sequence ID" value="UPW40805.1"/>
    <property type="molecule type" value="Genomic_DNA"/>
</dbReference>
<evidence type="ECO:0000313" key="1">
    <source>
        <dbReference type="EMBL" id="UPW40805.1"/>
    </source>
</evidence>